<accession>A0A1Y5S5I9</accession>
<gene>
    <name evidence="2" type="ORF">TRL7639_01392</name>
</gene>
<evidence type="ECO:0000313" key="2">
    <source>
        <dbReference type="EMBL" id="SLN32153.1"/>
    </source>
</evidence>
<dbReference type="Pfam" id="PF21746">
    <property type="entry name" value="DUF6869"/>
    <property type="match status" value="1"/>
</dbReference>
<dbReference type="AlphaFoldDB" id="A0A1Y5S5I9"/>
<dbReference type="Proteomes" id="UP000193077">
    <property type="component" value="Unassembled WGS sequence"/>
</dbReference>
<sequence length="206" mass="23276">MALEPISWEQLLAKYWLVNDELPAFDGSTNKRLKHLAETYGLDVSSEVLLEAARQLLSDLNDGDVEGWAAEFGVCGHPHAIWNFVLAAFDAAETDEQLEKIAIGPIEDILSSYGSMMPHFEAKAQRDPEFRRMLTAAWRCGMSDNVWARLRLIQAAEPNPLPGMIPLKHGVEYMQDRLSEVDRVNDDKSALWSRDETGEWRSTLSM</sequence>
<feature type="domain" description="DUF6869" evidence="1">
    <location>
        <begin position="67"/>
        <end position="154"/>
    </location>
</feature>
<name>A0A1Y5S5I9_9RHOB</name>
<proteinExistence type="predicted"/>
<evidence type="ECO:0000259" key="1">
    <source>
        <dbReference type="Pfam" id="PF21746"/>
    </source>
</evidence>
<dbReference type="RefSeq" id="WP_085795011.1">
    <property type="nucleotide sequence ID" value="NZ_FWFO01000001.1"/>
</dbReference>
<organism evidence="2 3">
    <name type="scientific">Falsiruegeria litorea R37</name>
    <dbReference type="NCBI Taxonomy" id="1200284"/>
    <lineage>
        <taxon>Bacteria</taxon>
        <taxon>Pseudomonadati</taxon>
        <taxon>Pseudomonadota</taxon>
        <taxon>Alphaproteobacteria</taxon>
        <taxon>Rhodobacterales</taxon>
        <taxon>Roseobacteraceae</taxon>
        <taxon>Falsiruegeria</taxon>
    </lineage>
</organism>
<dbReference type="InterPro" id="IPR049221">
    <property type="entry name" value="DUF6869"/>
</dbReference>
<keyword evidence="3" id="KW-1185">Reference proteome</keyword>
<protein>
    <recommendedName>
        <fullName evidence="1">DUF6869 domain-containing protein</fullName>
    </recommendedName>
</protein>
<evidence type="ECO:0000313" key="3">
    <source>
        <dbReference type="Proteomes" id="UP000193077"/>
    </source>
</evidence>
<dbReference type="EMBL" id="FWFO01000001">
    <property type="protein sequence ID" value="SLN32153.1"/>
    <property type="molecule type" value="Genomic_DNA"/>
</dbReference>
<reference evidence="2 3" key="1">
    <citation type="submission" date="2017-03" db="EMBL/GenBank/DDBJ databases">
        <authorList>
            <person name="Afonso C.L."/>
            <person name="Miller P.J."/>
            <person name="Scott M.A."/>
            <person name="Spackman E."/>
            <person name="Goraichik I."/>
            <person name="Dimitrov K.M."/>
            <person name="Suarez D.L."/>
            <person name="Swayne D.E."/>
        </authorList>
    </citation>
    <scope>NUCLEOTIDE SEQUENCE [LARGE SCALE GENOMIC DNA]</scope>
    <source>
        <strain evidence="2 3">CECT 7639</strain>
    </source>
</reference>